<proteinExistence type="predicted"/>
<comment type="caution">
    <text evidence="1">The sequence shown here is derived from an EMBL/GenBank/DDBJ whole genome shotgun (WGS) entry which is preliminary data.</text>
</comment>
<evidence type="ECO:0008006" key="4">
    <source>
        <dbReference type="Google" id="ProtNLM"/>
    </source>
</evidence>
<dbReference type="PANTHER" id="PTHR37066">
    <property type="entry name" value="HELICASE-ASSOCIATED"/>
    <property type="match status" value="1"/>
</dbReference>
<protein>
    <recommendedName>
        <fullName evidence="4">Helicase-associated domain-containing protein</fullName>
    </recommendedName>
</protein>
<gene>
    <name evidence="1" type="ORF">GN244_ATG12730</name>
    <name evidence="2" type="ORF">GN958_ATG02951</name>
</gene>
<organism evidence="1 3">
    <name type="scientific">Phytophthora infestans</name>
    <name type="common">Potato late blight agent</name>
    <name type="synonym">Botrytis infestans</name>
    <dbReference type="NCBI Taxonomy" id="4787"/>
    <lineage>
        <taxon>Eukaryota</taxon>
        <taxon>Sar</taxon>
        <taxon>Stramenopiles</taxon>
        <taxon>Oomycota</taxon>
        <taxon>Peronosporomycetes</taxon>
        <taxon>Peronosporales</taxon>
        <taxon>Peronosporaceae</taxon>
        <taxon>Phytophthora</taxon>
    </lineage>
</organism>
<dbReference type="Proteomes" id="UP000602510">
    <property type="component" value="Unassembled WGS sequence"/>
</dbReference>
<dbReference type="PANTHER" id="PTHR37066:SF1">
    <property type="entry name" value="LNS2_PITP DOMAIN-CONTAINING PROTEIN"/>
    <property type="match status" value="1"/>
</dbReference>
<evidence type="ECO:0000313" key="1">
    <source>
        <dbReference type="EMBL" id="KAF4035267.1"/>
    </source>
</evidence>
<evidence type="ECO:0000313" key="2">
    <source>
        <dbReference type="EMBL" id="KAF4147885.1"/>
    </source>
</evidence>
<dbReference type="EMBL" id="JAACNO010000397">
    <property type="protein sequence ID" value="KAF4147885.1"/>
    <property type="molecule type" value="Genomic_DNA"/>
</dbReference>
<name>A0A833SJ13_PHYIN</name>
<sequence length="445" mass="51871">MVLKTMVVAARRCLPVGALQLAPAPIHLLSVSTSPLQCKRDSKRSFSSESPAYRVPSITVPLSATVWTKTVNPALRAFLKLRNHVMVPISFVVPMDDDEWPVNTHGYPLGKHAEWLRRRWRGRLEPPKFAAQDLQELDFAFDRSQYMWDHFVKPALCRYYELYDHTDVPQTFRVQHGDAAWPERLWGYYLGPRVFNIRHRGDFKIQIQKDVQEMAEINFCYDSTMYDRDWRERVLPSLQVFRQEFGHCDVHRLFKVPDCLPWPKAAAGMPLGGTVNNIRSKGYFGEQVARDEAELKKVEFVWDHSFTEWNDRVFPALKTFKRKTGHGHVRKDFVVPSTDSWPVKSHGLKLGIVISNIRAYSYYFDRIVRNMDKLGAVGFDLQIARVKWDQRVEPMLATFERLHGHRNVPSDFIVPSEAPWQNRDWGVQLGKLKLKEKSMCRYVPN</sequence>
<dbReference type="EMBL" id="WSZM01000326">
    <property type="protein sequence ID" value="KAF4035267.1"/>
    <property type="molecule type" value="Genomic_DNA"/>
</dbReference>
<evidence type="ECO:0000313" key="3">
    <source>
        <dbReference type="Proteomes" id="UP000602510"/>
    </source>
</evidence>
<keyword evidence="3" id="KW-1185">Reference proteome</keyword>
<dbReference type="AlphaFoldDB" id="A0A833SJ13"/>
<accession>A0A833SJ13</accession>
<reference evidence="1" key="1">
    <citation type="submission" date="2020-04" db="EMBL/GenBank/DDBJ databases">
        <title>Hybrid Assembly of Korean Phytophthora infestans isolates.</title>
        <authorList>
            <person name="Prokchorchik M."/>
            <person name="Lee Y."/>
            <person name="Seo J."/>
            <person name="Cho J.-H."/>
            <person name="Park Y.-E."/>
            <person name="Jang D.-C."/>
            <person name="Im J.-S."/>
            <person name="Choi J.-G."/>
            <person name="Park H.-J."/>
            <person name="Lee G.-B."/>
            <person name="Lee Y.-G."/>
            <person name="Hong S.-Y."/>
            <person name="Cho K."/>
            <person name="Sohn K.H."/>
        </authorList>
    </citation>
    <scope>NUCLEOTIDE SEQUENCE</scope>
    <source>
        <strain evidence="1">KR_1_A1</strain>
        <strain evidence="2">KR_2_A2</strain>
    </source>
</reference>
<dbReference type="Proteomes" id="UP000704712">
    <property type="component" value="Unassembled WGS sequence"/>
</dbReference>